<evidence type="ECO:0000256" key="6">
    <source>
        <dbReference type="ARBA" id="ARBA00047561"/>
    </source>
</evidence>
<keyword evidence="4" id="KW-0520">NAD</keyword>
<protein>
    <recommendedName>
        <fullName evidence="2">precorrin-2 dehydrogenase</fullName>
        <ecNumber evidence="2">1.3.1.76</ecNumber>
    </recommendedName>
</protein>
<name>A0ABT7V724_9ACTN</name>
<evidence type="ECO:0000256" key="5">
    <source>
        <dbReference type="ARBA" id="ARBA00023244"/>
    </source>
</evidence>
<dbReference type="EC" id="1.3.1.76" evidence="2"/>
<evidence type="ECO:0000256" key="3">
    <source>
        <dbReference type="ARBA" id="ARBA00023002"/>
    </source>
</evidence>
<dbReference type="Gene3D" id="3.40.50.720">
    <property type="entry name" value="NAD(P)-binding Rossmann-like Domain"/>
    <property type="match status" value="1"/>
</dbReference>
<evidence type="ECO:0000313" key="7">
    <source>
        <dbReference type="EMBL" id="MDM8274297.1"/>
    </source>
</evidence>
<gene>
    <name evidence="7" type="ORF">QUW28_02110</name>
</gene>
<accession>A0ABT7V724</accession>
<proteinExistence type="predicted"/>
<keyword evidence="8" id="KW-1185">Reference proteome</keyword>
<keyword evidence="5" id="KW-0627">Porphyrin biosynthesis</keyword>
<dbReference type="InterPro" id="IPR006367">
    <property type="entry name" value="Sirohaem_synthase_N"/>
</dbReference>
<dbReference type="InterPro" id="IPR036291">
    <property type="entry name" value="NAD(P)-bd_dom_sf"/>
</dbReference>
<dbReference type="Pfam" id="PF13241">
    <property type="entry name" value="NAD_binding_7"/>
    <property type="match status" value="1"/>
</dbReference>
<reference evidence="8" key="1">
    <citation type="submission" date="2023-06" db="EMBL/GenBank/DDBJ databases">
        <title>Identification and characterization of horizontal gene transfer across gut microbiota members of farm animals based on homology search.</title>
        <authorList>
            <person name="Zeman M."/>
            <person name="Kubasova T."/>
            <person name="Jahodarova E."/>
            <person name="Nykrynova M."/>
            <person name="Rychlik I."/>
        </authorList>
    </citation>
    <scope>NUCLEOTIDE SEQUENCE [LARGE SCALE GENOMIC DNA]</scope>
    <source>
        <strain evidence="8">154_Feed</strain>
    </source>
</reference>
<evidence type="ECO:0000256" key="1">
    <source>
        <dbReference type="ARBA" id="ARBA00005010"/>
    </source>
</evidence>
<keyword evidence="3" id="KW-0560">Oxidoreductase</keyword>
<dbReference type="Proteomes" id="UP001529421">
    <property type="component" value="Unassembled WGS sequence"/>
</dbReference>
<comment type="caution">
    <text evidence="7">The sequence shown here is derived from an EMBL/GenBank/DDBJ whole genome shotgun (WGS) entry which is preliminary data.</text>
</comment>
<evidence type="ECO:0000313" key="8">
    <source>
        <dbReference type="Proteomes" id="UP001529421"/>
    </source>
</evidence>
<dbReference type="PANTHER" id="PTHR35330">
    <property type="entry name" value="SIROHEME BIOSYNTHESIS PROTEIN MET8"/>
    <property type="match status" value="1"/>
</dbReference>
<dbReference type="SUPFAM" id="SSF51735">
    <property type="entry name" value="NAD(P)-binding Rossmann-fold domains"/>
    <property type="match status" value="1"/>
</dbReference>
<evidence type="ECO:0000256" key="4">
    <source>
        <dbReference type="ARBA" id="ARBA00023027"/>
    </source>
</evidence>
<sequence length="157" mass="16037">MSGCAPAGSPPRFPLFVSLVGARCLVVGAGAVGRRRAEALASHGAVVRVVDPRAAEAWANGAAPGSVELVLRPFLPGDEESCSLAVAATSDRETNRLVGERCRAAGIPVSVADAPDECTFFFPALCETEDLSVGVVSRGGDHALVARVAEAIRGVIS</sequence>
<comment type="pathway">
    <text evidence="1">Porphyrin-containing compound metabolism; siroheme biosynthesis; sirohydrochlorin from precorrin-2: step 1/1.</text>
</comment>
<comment type="catalytic activity">
    <reaction evidence="6">
        <text>precorrin-2 + NAD(+) = sirohydrochlorin + NADH + 2 H(+)</text>
        <dbReference type="Rhea" id="RHEA:15613"/>
        <dbReference type="ChEBI" id="CHEBI:15378"/>
        <dbReference type="ChEBI" id="CHEBI:57540"/>
        <dbReference type="ChEBI" id="CHEBI:57945"/>
        <dbReference type="ChEBI" id="CHEBI:58351"/>
        <dbReference type="ChEBI" id="CHEBI:58827"/>
        <dbReference type="EC" id="1.3.1.76"/>
    </reaction>
</comment>
<dbReference type="EMBL" id="JAUDDZ010000002">
    <property type="protein sequence ID" value="MDM8274297.1"/>
    <property type="molecule type" value="Genomic_DNA"/>
</dbReference>
<evidence type="ECO:0000256" key="2">
    <source>
        <dbReference type="ARBA" id="ARBA00012400"/>
    </source>
</evidence>
<dbReference type="InterPro" id="IPR028161">
    <property type="entry name" value="Met8-like"/>
</dbReference>
<dbReference type="NCBIfam" id="TIGR01470">
    <property type="entry name" value="cysG_Nterm"/>
    <property type="match status" value="1"/>
</dbReference>
<dbReference type="PANTHER" id="PTHR35330:SF1">
    <property type="entry name" value="SIROHEME BIOSYNTHESIS PROTEIN MET8"/>
    <property type="match status" value="1"/>
</dbReference>
<organism evidence="7 8">
    <name type="scientific">Enorma phocaeensis</name>
    <dbReference type="NCBI Taxonomy" id="1871019"/>
    <lineage>
        <taxon>Bacteria</taxon>
        <taxon>Bacillati</taxon>
        <taxon>Actinomycetota</taxon>
        <taxon>Coriobacteriia</taxon>
        <taxon>Coriobacteriales</taxon>
        <taxon>Coriobacteriaceae</taxon>
        <taxon>Enorma</taxon>
    </lineage>
</organism>